<evidence type="ECO:0000256" key="9">
    <source>
        <dbReference type="SAM" id="SignalP"/>
    </source>
</evidence>
<feature type="compositionally biased region" description="Pro residues" evidence="8">
    <location>
        <begin position="165"/>
        <end position="176"/>
    </location>
</feature>
<evidence type="ECO:0000256" key="8">
    <source>
        <dbReference type="SAM" id="MobiDB-lite"/>
    </source>
</evidence>
<name>A0A9N8I0B8_9STRA</name>
<dbReference type="SUPFAM" id="SSF53955">
    <property type="entry name" value="Lysozyme-like"/>
    <property type="match status" value="1"/>
</dbReference>
<feature type="region of interest" description="Disordered" evidence="8">
    <location>
        <begin position="89"/>
        <end position="315"/>
    </location>
</feature>
<dbReference type="InterPro" id="IPR023346">
    <property type="entry name" value="Lysozyme-like_dom_sf"/>
</dbReference>
<evidence type="ECO:0000256" key="6">
    <source>
        <dbReference type="ARBA" id="ARBA00022837"/>
    </source>
</evidence>
<evidence type="ECO:0000256" key="7">
    <source>
        <dbReference type="ARBA" id="ARBA00023157"/>
    </source>
</evidence>
<dbReference type="PANTHER" id="PTHR45713:SF6">
    <property type="entry name" value="F5_8 TYPE C DOMAIN-CONTAINING PROTEIN"/>
    <property type="match status" value="1"/>
</dbReference>
<feature type="compositionally biased region" description="Basic and acidic residues" evidence="8">
    <location>
        <begin position="118"/>
        <end position="131"/>
    </location>
</feature>
<dbReference type="GO" id="GO:0042806">
    <property type="term" value="F:fucose binding"/>
    <property type="evidence" value="ECO:0007669"/>
    <property type="project" value="UniProtKB-ARBA"/>
</dbReference>
<feature type="compositionally biased region" description="Pro residues" evidence="8">
    <location>
        <begin position="241"/>
        <end position="259"/>
    </location>
</feature>
<dbReference type="InterPro" id="IPR008979">
    <property type="entry name" value="Galactose-bd-like_sf"/>
</dbReference>
<keyword evidence="6" id="KW-0106">Calcium</keyword>
<sequence>MIRLLLSHTGLACLLLLHVGAVVVSSSGDADGNHDSKFRLRHRQVMKPKGQIFAQPERNLQNFGLEHSESVDSHPGGEFEVDTSVERPGAVAADPYPGPGDAFELDAKMPKRSFSKSESLDRPDDQRKDPFELNIPPGSFQPTTLTPTTLSPTTLKPTTQVPTPMLTPEPTTPEPTMPKRQVTFPPITQEPTTLAPTTLEPTSLPPTKEATPEPTSLPPTTLGPTTLVPTTLVPTTIAPTTKPPTGEPTTLPPTLPPSQTPTTKEPTGQPTSLPPTLPPSQTPTTNPPTTPPTTSQPTVSPTVKPTESPTTSPTTATRVATLFQIVEDEEPFTHDYHIPEGAYNFTVPERLIHETIKTLERAGDLADALFGPYDSEFKLDEFLDALNTSYDWDVNIAENSVEDRNGNRNLIEDDATLLQDLQHNVAPTPSPNAKIMNLGGERAAPETLGRIEYAMAHMGLLLGQAFQESMITGMCDEQNTNPTDKVNPGCGQEGENYRFPNTDSQLGQGDFSCFENEEEWKTGFKPIPDEPDPQLNKKFVGCPLQPQIDLIESKIMPSNQEKNEYEELPMVCGLDANIGSRGCCWWGRGMLQMTYQCNYGDFQENWGAYYQVPDREDIDICSNPGQVCSEQFPEMKYLTGLFTWVKNVVHNPSFDFIQELKQWVDSGLDTSPGGFIDRVGGALVNGDPNQPPPNAEERRLFTKAAIEALMPIQPHGVELYFHYGDVAKCKPAVQSSIFNSTSTSNHTAGAALKGDRNATRIAETDCDPNPFWQVDLGQPYQILSVHVVWYEHYHYEMMDLPEYNETADPIVTKTNVDLQIDLLDEDGNSVADPSRSQFKHNLQEDGKIESVWTVQVENSTDLKASQVRVSIPSAGGDCNFLSLAQVLVMSVCELGDACLTGSTCEEQNIAQCKPTIQSSTQDALVSDIAVDGIKDGVATTLCEEAPYFMVDLMGEYNVTAVALVNHADAGGNGLERLNGVVVELLDEDENVIAEDSHKPRLMGDEMGDVYVMKFDNEPAIAHKVRVRISHAAGSCEALKLAEVAVMGECLDDGEHCKTWQNCKHQNIARCMPATQSSTFEGGIAARAVDGHTSLEHTKREEQPWWSVDLLGSHPVTEVVIHNREDCCFERLNEIEVSLLDEAGNTVSTIKHDPATEGVIEGAWTAVFAENGTVTASKVRVTANHPGSGEPLNLAEVQVMSPCTDSSCLTWADCDNGNIAQCKPAEQSSTLESDVAANAVNGHESLAHTDCENNPWWQVDLLGPRPVQGVVIHNREDCCWERLNGVLVELMDDNNSTIGSIKHDPA</sequence>
<dbReference type="PANTHER" id="PTHR45713">
    <property type="entry name" value="FTP DOMAIN-CONTAINING PROTEIN"/>
    <property type="match status" value="1"/>
</dbReference>
<comment type="function">
    <text evidence="1">Acts as a defensive agent. Recognizes blood group fucosylated oligosaccharides including A, B, H and Lewis B-type antigens. Does not recognize Lewis A antigen and has low affinity for monovalent haptens.</text>
</comment>
<feature type="compositionally biased region" description="Low complexity" evidence="8">
    <location>
        <begin position="142"/>
        <end position="164"/>
    </location>
</feature>
<dbReference type="GO" id="GO:0010185">
    <property type="term" value="P:regulation of cellular defense response"/>
    <property type="evidence" value="ECO:0007669"/>
    <property type="project" value="UniProtKB-ARBA"/>
</dbReference>
<evidence type="ECO:0000313" key="11">
    <source>
        <dbReference type="EMBL" id="CAB9529768.1"/>
    </source>
</evidence>
<dbReference type="SUPFAM" id="SSF49785">
    <property type="entry name" value="Galactose-binding domain-like"/>
    <property type="match status" value="4"/>
</dbReference>
<feature type="compositionally biased region" description="Low complexity" evidence="8">
    <location>
        <begin position="260"/>
        <end position="271"/>
    </location>
</feature>
<evidence type="ECO:0000256" key="5">
    <source>
        <dbReference type="ARBA" id="ARBA00022734"/>
    </source>
</evidence>
<dbReference type="InterPro" id="IPR051941">
    <property type="entry name" value="BG_Antigen-Binding_Lectin"/>
</dbReference>
<reference evidence="11" key="1">
    <citation type="submission" date="2020-06" db="EMBL/GenBank/DDBJ databases">
        <authorList>
            <consortium name="Plant Systems Biology data submission"/>
        </authorList>
    </citation>
    <scope>NUCLEOTIDE SEQUENCE</scope>
    <source>
        <strain evidence="11">D6</strain>
    </source>
</reference>
<keyword evidence="12" id="KW-1185">Reference proteome</keyword>
<proteinExistence type="inferred from homology"/>
<comment type="caution">
    <text evidence="11">The sequence shown here is derived from an EMBL/GenBank/DDBJ whole genome shotgun (WGS) entry which is preliminary data.</text>
</comment>
<dbReference type="Gene3D" id="1.10.530.10">
    <property type="match status" value="1"/>
</dbReference>
<keyword evidence="5" id="KW-0430">Lectin</keyword>
<dbReference type="OrthoDB" id="547680at2759"/>
<feature type="signal peptide" evidence="9">
    <location>
        <begin position="1"/>
        <end position="26"/>
    </location>
</feature>
<dbReference type="Proteomes" id="UP001153069">
    <property type="component" value="Unassembled WGS sequence"/>
</dbReference>
<feature type="compositionally biased region" description="Pro residues" evidence="8">
    <location>
        <begin position="272"/>
        <end position="291"/>
    </location>
</feature>
<keyword evidence="7" id="KW-1015">Disulfide bond</keyword>
<evidence type="ECO:0000313" key="12">
    <source>
        <dbReference type="Proteomes" id="UP001153069"/>
    </source>
</evidence>
<dbReference type="EMBL" id="CAICTM010002616">
    <property type="protein sequence ID" value="CAB9529768.1"/>
    <property type="molecule type" value="Genomic_DNA"/>
</dbReference>
<evidence type="ECO:0000256" key="1">
    <source>
        <dbReference type="ARBA" id="ARBA00002219"/>
    </source>
</evidence>
<dbReference type="GO" id="GO:0046872">
    <property type="term" value="F:metal ion binding"/>
    <property type="evidence" value="ECO:0007669"/>
    <property type="project" value="UniProtKB-KW"/>
</dbReference>
<comment type="subunit">
    <text evidence="3">Homotrimer.</text>
</comment>
<dbReference type="SMART" id="SM00607">
    <property type="entry name" value="FTP"/>
    <property type="match status" value="1"/>
</dbReference>
<evidence type="ECO:0000256" key="3">
    <source>
        <dbReference type="ARBA" id="ARBA00011233"/>
    </source>
</evidence>
<feature type="compositionally biased region" description="Low complexity" evidence="8">
    <location>
        <begin position="189"/>
        <end position="240"/>
    </location>
</feature>
<evidence type="ECO:0000256" key="4">
    <source>
        <dbReference type="ARBA" id="ARBA00022723"/>
    </source>
</evidence>
<keyword evidence="9" id="KW-0732">Signal</keyword>
<evidence type="ECO:0000256" key="2">
    <source>
        <dbReference type="ARBA" id="ARBA00010147"/>
    </source>
</evidence>
<feature type="chain" id="PRO_5040292642" evidence="9">
    <location>
        <begin position="27"/>
        <end position="1305"/>
    </location>
</feature>
<comment type="similarity">
    <text evidence="2">Belongs to the fucolectin family.</text>
</comment>
<protein>
    <submittedName>
        <fullName evidence="11">F5/8 type C domain (Partial)</fullName>
    </submittedName>
</protein>
<evidence type="ECO:0000259" key="10">
    <source>
        <dbReference type="SMART" id="SM00607"/>
    </source>
</evidence>
<dbReference type="Gene3D" id="2.60.120.260">
    <property type="entry name" value="Galactose-binding domain-like"/>
    <property type="match status" value="4"/>
</dbReference>
<organism evidence="11 12">
    <name type="scientific">Seminavis robusta</name>
    <dbReference type="NCBI Taxonomy" id="568900"/>
    <lineage>
        <taxon>Eukaryota</taxon>
        <taxon>Sar</taxon>
        <taxon>Stramenopiles</taxon>
        <taxon>Ochrophyta</taxon>
        <taxon>Bacillariophyta</taxon>
        <taxon>Bacillariophyceae</taxon>
        <taxon>Bacillariophycidae</taxon>
        <taxon>Naviculales</taxon>
        <taxon>Naviculaceae</taxon>
        <taxon>Seminavis</taxon>
    </lineage>
</organism>
<feature type="non-terminal residue" evidence="11">
    <location>
        <position position="1"/>
    </location>
</feature>
<feature type="compositionally biased region" description="Low complexity" evidence="8">
    <location>
        <begin position="292"/>
        <end position="315"/>
    </location>
</feature>
<gene>
    <name evidence="11" type="ORF">SEMRO_2618_G332760.1</name>
</gene>
<accession>A0A9N8I0B8</accession>
<dbReference type="Pfam" id="PF22633">
    <property type="entry name" value="F5_F8_type_C_2"/>
    <property type="match status" value="2"/>
</dbReference>
<keyword evidence="4" id="KW-0479">Metal-binding</keyword>
<feature type="domain" description="Fucolectin tachylectin-4 pentraxin-1" evidence="10">
    <location>
        <begin position="1064"/>
        <end position="1203"/>
    </location>
</feature>
<dbReference type="GO" id="GO:0001868">
    <property type="term" value="P:regulation of complement activation, lectin pathway"/>
    <property type="evidence" value="ECO:0007669"/>
    <property type="project" value="UniProtKB-ARBA"/>
</dbReference>
<dbReference type="InterPro" id="IPR006585">
    <property type="entry name" value="FTP1"/>
</dbReference>